<sequence length="497" mass="57413">MDLQNQVSAPLPKMEKSYEAETLVAIKSAKDIAASGNLLGAIEHLLVLEKKSRKSADVASNSKILETVVEMCFDAKNWTVLCEQLEFLSSTHGQLDHSVTAMVKKAMVYLDQTPDIDTKIQYMTALRKITEGKMMTEAERIYLTRGLCGIYENMGKIEEANEVLQEDQIETFGSLDKRTKVDFILEQMRLCLLTGDYSRFMIVCNKINTQYFKEEGTTDLKVRYYDLTIQYGIHEQKYLDVSRYYYQLYTTDAISLNPNIWPDILNRLVLFCVMAKYDNEQSDMLNRLIALENIDKLPQCAEFAKLFSEKKLISWNVLLEEYQKFVFSDYSENYKKYIESESGSESQLFNKKKQNDQEGDNNDGNQLEIVELQSSKVPIFDKQTEYGKNHISVLKNRVMEHNIRVIALYYNRISLKRISELVGMPLEETESKLCSLVVDGLVYAKIDRPNQIVNFLKKKTVSESLDIWVSDVNNLLGLVEKTTHLIEKENILYKISH</sequence>
<reference evidence="4 5" key="1">
    <citation type="journal article" date="2018" name="MBio">
        <title>Comparative Genomics Reveals the Core Gene Toolbox for the Fungus-Insect Symbiosis.</title>
        <authorList>
            <person name="Wang Y."/>
            <person name="Stata M."/>
            <person name="Wang W."/>
            <person name="Stajich J.E."/>
            <person name="White M.M."/>
            <person name="Moncalvo J.M."/>
        </authorList>
    </citation>
    <scope>NUCLEOTIDE SEQUENCE [LARGE SCALE GENOMIC DNA]</scope>
    <source>
        <strain evidence="4 5">SC-DP-2</strain>
    </source>
</reference>
<evidence type="ECO:0000256" key="1">
    <source>
        <dbReference type="ARBA" id="ARBA00006397"/>
    </source>
</evidence>
<dbReference type="Gene3D" id="1.10.10.10">
    <property type="entry name" value="Winged helix-like DNA-binding domain superfamily/Winged helix DNA-binding domain"/>
    <property type="match status" value="1"/>
</dbReference>
<dbReference type="InterPro" id="IPR054559">
    <property type="entry name" value="PSMD12-CSN4-like_N"/>
</dbReference>
<dbReference type="Pfam" id="PF18098">
    <property type="entry name" value="RPN5_C"/>
    <property type="match status" value="1"/>
</dbReference>
<dbReference type="STRING" id="133381.A0A2T9ZFK3"/>
<dbReference type="InterPro" id="IPR036388">
    <property type="entry name" value="WH-like_DNA-bd_sf"/>
</dbReference>
<dbReference type="SUPFAM" id="SSF46785">
    <property type="entry name" value="Winged helix' DNA-binding domain"/>
    <property type="match status" value="1"/>
</dbReference>
<evidence type="ECO:0000259" key="3">
    <source>
        <dbReference type="PROSITE" id="PS50250"/>
    </source>
</evidence>
<dbReference type="InterPro" id="IPR040896">
    <property type="entry name" value="RPN5_C"/>
</dbReference>
<dbReference type="Pfam" id="PF22241">
    <property type="entry name" value="PSMD12-CSN4_N"/>
    <property type="match status" value="1"/>
</dbReference>
<evidence type="ECO:0000313" key="4">
    <source>
        <dbReference type="EMBL" id="PVV03345.1"/>
    </source>
</evidence>
<dbReference type="PANTHER" id="PTHR10855:SF1">
    <property type="entry name" value="26S PROTEASOME NON-ATPASE REGULATORY SUBUNIT 12"/>
    <property type="match status" value="1"/>
</dbReference>
<dbReference type="InterPro" id="IPR000717">
    <property type="entry name" value="PCI_dom"/>
</dbReference>
<dbReference type="PANTHER" id="PTHR10855">
    <property type="entry name" value="26S PROTEASOME NON-ATPASE REGULATORY SUBUNIT 12/COP9 SIGNALOSOME COMPLEX SUBUNIT 4"/>
    <property type="match status" value="1"/>
</dbReference>
<dbReference type="PROSITE" id="PS50250">
    <property type="entry name" value="PCI"/>
    <property type="match status" value="1"/>
</dbReference>
<comment type="caution">
    <text evidence="4">The sequence shown here is derived from an EMBL/GenBank/DDBJ whole genome shotgun (WGS) entry which is preliminary data.</text>
</comment>
<dbReference type="InterPro" id="IPR036390">
    <property type="entry name" value="WH_DNA-bd_sf"/>
</dbReference>
<dbReference type="EMBL" id="MBFS01000245">
    <property type="protein sequence ID" value="PVV03345.1"/>
    <property type="molecule type" value="Genomic_DNA"/>
</dbReference>
<dbReference type="FunFam" id="1.10.10.10:FF:000070">
    <property type="entry name" value="26S proteasome non-ATPase regulatory subunit 12"/>
    <property type="match status" value="1"/>
</dbReference>
<dbReference type="Proteomes" id="UP000245609">
    <property type="component" value="Unassembled WGS sequence"/>
</dbReference>
<dbReference type="Pfam" id="PF01399">
    <property type="entry name" value="PCI"/>
    <property type="match status" value="1"/>
</dbReference>
<gene>
    <name evidence="4" type="ORF">BB560_002187</name>
</gene>
<proteinExistence type="inferred from homology"/>
<dbReference type="GO" id="GO:0008541">
    <property type="term" value="C:proteasome regulatory particle, lid subcomplex"/>
    <property type="evidence" value="ECO:0007669"/>
    <property type="project" value="TreeGrafter"/>
</dbReference>
<dbReference type="OrthoDB" id="268763at2759"/>
<organism evidence="4 5">
    <name type="scientific">Smittium megazygosporum</name>
    <dbReference type="NCBI Taxonomy" id="133381"/>
    <lineage>
        <taxon>Eukaryota</taxon>
        <taxon>Fungi</taxon>
        <taxon>Fungi incertae sedis</taxon>
        <taxon>Zoopagomycota</taxon>
        <taxon>Kickxellomycotina</taxon>
        <taxon>Harpellomycetes</taxon>
        <taxon>Harpellales</taxon>
        <taxon>Legeriomycetaceae</taxon>
        <taxon>Smittium</taxon>
    </lineage>
</organism>
<dbReference type="AlphaFoldDB" id="A0A2T9ZFK3"/>
<feature type="non-terminal residue" evidence="4">
    <location>
        <position position="497"/>
    </location>
</feature>
<dbReference type="InterPro" id="IPR040134">
    <property type="entry name" value="PSMD12/CSN4"/>
</dbReference>
<evidence type="ECO:0000313" key="5">
    <source>
        <dbReference type="Proteomes" id="UP000245609"/>
    </source>
</evidence>
<keyword evidence="2" id="KW-0647">Proteasome</keyword>
<protein>
    <recommendedName>
        <fullName evidence="3">PCI domain-containing protein</fullName>
    </recommendedName>
</protein>
<dbReference type="GO" id="GO:0005634">
    <property type="term" value="C:nucleus"/>
    <property type="evidence" value="ECO:0007669"/>
    <property type="project" value="UniProtKB-ARBA"/>
</dbReference>
<dbReference type="GO" id="GO:0005737">
    <property type="term" value="C:cytoplasm"/>
    <property type="evidence" value="ECO:0007669"/>
    <property type="project" value="TreeGrafter"/>
</dbReference>
<dbReference type="SMART" id="SM00088">
    <property type="entry name" value="PINT"/>
    <property type="match status" value="1"/>
</dbReference>
<feature type="domain" description="PCI" evidence="3">
    <location>
        <begin position="237"/>
        <end position="460"/>
    </location>
</feature>
<name>A0A2T9ZFK3_9FUNG</name>
<accession>A0A2T9ZFK3</accession>
<evidence type="ECO:0000256" key="2">
    <source>
        <dbReference type="ARBA" id="ARBA00022942"/>
    </source>
</evidence>
<comment type="similarity">
    <text evidence="1">Belongs to the proteasome subunit p55 family.</text>
</comment>
<keyword evidence="5" id="KW-1185">Reference proteome</keyword>